<dbReference type="RefSeq" id="WP_004834061.1">
    <property type="nucleotide sequence ID" value="NZ_AEXM01000008.1"/>
</dbReference>
<dbReference type="GO" id="GO:0030643">
    <property type="term" value="P:intracellular phosphate ion homeostasis"/>
    <property type="evidence" value="ECO:0007669"/>
    <property type="project" value="InterPro"/>
</dbReference>
<dbReference type="PANTHER" id="PTHR42930:SF3">
    <property type="entry name" value="PHOSPHATE-SPECIFIC TRANSPORT SYSTEM ACCESSORY PROTEIN PHOU"/>
    <property type="match status" value="1"/>
</dbReference>
<dbReference type="SUPFAM" id="SSF109755">
    <property type="entry name" value="PhoU-like"/>
    <property type="match status" value="1"/>
</dbReference>
<feature type="domain" description="PhoU" evidence="1">
    <location>
        <begin position="31"/>
        <end position="98"/>
    </location>
</feature>
<proteinExistence type="predicted"/>
<dbReference type="InterPro" id="IPR038078">
    <property type="entry name" value="PhoU-like_sf"/>
</dbReference>
<dbReference type="Proteomes" id="UP000005286">
    <property type="component" value="Unassembled WGS sequence"/>
</dbReference>
<evidence type="ECO:0000313" key="2">
    <source>
        <dbReference type="EMBL" id="EGC82768.1"/>
    </source>
</evidence>
<feature type="domain" description="PhoU" evidence="1">
    <location>
        <begin position="124"/>
        <end position="201"/>
    </location>
</feature>
<dbReference type="InterPro" id="IPR028366">
    <property type="entry name" value="PhoU"/>
</dbReference>
<reference evidence="2 3" key="1">
    <citation type="submission" date="2011-01" db="EMBL/GenBank/DDBJ databases">
        <authorList>
            <person name="Durkin A.S."/>
            <person name="Madupu R."/>
            <person name="Torralba M."/>
            <person name="Gillis M."/>
            <person name="Methe B."/>
            <person name="Sutton G."/>
            <person name="Nelson K.E."/>
        </authorList>
    </citation>
    <scope>NUCLEOTIDE SEQUENCE [LARGE SCALE GENOMIC DNA]</scope>
    <source>
        <strain evidence="2 3">ACS-065-V-Col13</strain>
    </source>
</reference>
<evidence type="ECO:0000313" key="3">
    <source>
        <dbReference type="Proteomes" id="UP000005286"/>
    </source>
</evidence>
<dbReference type="PATRIC" id="fig|879305.3.peg.254"/>
<dbReference type="EMBL" id="AEXM01000008">
    <property type="protein sequence ID" value="EGC82768.1"/>
    <property type="molecule type" value="Genomic_DNA"/>
</dbReference>
<keyword evidence="3" id="KW-1185">Reference proteome</keyword>
<dbReference type="eggNOG" id="COG0704">
    <property type="taxonomic scope" value="Bacteria"/>
</dbReference>
<dbReference type="STRING" id="879305.HMPREF9290_0058"/>
<protein>
    <submittedName>
        <fullName evidence="2">PhoU family protein</fullName>
    </submittedName>
</protein>
<organism evidence="2 3">
    <name type="scientific">Anaerococcus prevotii ACS-065-V-Col13</name>
    <dbReference type="NCBI Taxonomy" id="879305"/>
    <lineage>
        <taxon>Bacteria</taxon>
        <taxon>Bacillati</taxon>
        <taxon>Bacillota</taxon>
        <taxon>Tissierellia</taxon>
        <taxon>Tissierellales</taxon>
        <taxon>Peptoniphilaceae</taxon>
        <taxon>Anaerococcus</taxon>
    </lineage>
</organism>
<comment type="caution">
    <text evidence="2">The sequence shown here is derived from an EMBL/GenBank/DDBJ whole genome shotgun (WGS) entry which is preliminary data.</text>
</comment>
<gene>
    <name evidence="2" type="ORF">HMPREF9290_0058</name>
</gene>
<dbReference type="Pfam" id="PF01895">
    <property type="entry name" value="PhoU"/>
    <property type="match status" value="2"/>
</dbReference>
<dbReference type="GO" id="GO:0045936">
    <property type="term" value="P:negative regulation of phosphate metabolic process"/>
    <property type="evidence" value="ECO:0007669"/>
    <property type="project" value="InterPro"/>
</dbReference>
<sequence length="205" mass="23961">MRVRYNEDLSNVKNMAKSIMDLVILSYDRYDLFLTDNNKDNLRDIIEIHEDIRRKASDMERLSFELMALQQPIAKDLRLLQMAIKLASTYKRIASHFEQASLILIDYGLNDFEKDLLRRFIQSEKKMAAASIRAFLENDLELAQVTIENDQVNNDLFAESIEYIARENKESKIGAMELSEKVLLYKYFERLGDRIARVADLAARL</sequence>
<dbReference type="InterPro" id="IPR026022">
    <property type="entry name" value="PhoU_dom"/>
</dbReference>
<evidence type="ECO:0000259" key="1">
    <source>
        <dbReference type="Pfam" id="PF01895"/>
    </source>
</evidence>
<accession>F0GTX3</accession>
<dbReference type="AlphaFoldDB" id="F0GTX3"/>
<dbReference type="PANTHER" id="PTHR42930">
    <property type="entry name" value="PHOSPHATE-SPECIFIC TRANSPORT SYSTEM ACCESSORY PROTEIN PHOU"/>
    <property type="match status" value="1"/>
</dbReference>
<name>F0GTX3_9FIRM</name>
<dbReference type="Gene3D" id="1.20.58.220">
    <property type="entry name" value="Phosphate transport system protein phou homolog 2, domain 2"/>
    <property type="match status" value="1"/>
</dbReference>